<organism evidence="2 3">
    <name type="scientific">Paractinoplanes deccanensis</name>
    <dbReference type="NCBI Taxonomy" id="113561"/>
    <lineage>
        <taxon>Bacteria</taxon>
        <taxon>Bacillati</taxon>
        <taxon>Actinomycetota</taxon>
        <taxon>Actinomycetes</taxon>
        <taxon>Micromonosporales</taxon>
        <taxon>Micromonosporaceae</taxon>
        <taxon>Paractinoplanes</taxon>
    </lineage>
</organism>
<dbReference type="InterPro" id="IPR014145">
    <property type="entry name" value="LigD_pol_dom"/>
</dbReference>
<feature type="domain" description="DNA ligase D polymerase" evidence="1">
    <location>
        <begin position="31"/>
        <end position="284"/>
    </location>
</feature>
<dbReference type="PANTHER" id="PTHR42705:SF2">
    <property type="entry name" value="BIFUNCTIONAL NON-HOMOLOGOUS END JOINING PROTEIN LIGD"/>
    <property type="match status" value="1"/>
</dbReference>
<dbReference type="Gene3D" id="3.90.920.10">
    <property type="entry name" value="DNA primase, PRIM domain"/>
    <property type="match status" value="1"/>
</dbReference>
<protein>
    <submittedName>
        <fullName evidence="2">ATP-dependent DNA ligase</fullName>
    </submittedName>
</protein>
<dbReference type="PANTHER" id="PTHR42705">
    <property type="entry name" value="BIFUNCTIONAL NON-HOMOLOGOUS END JOINING PROTEIN LIGD"/>
    <property type="match status" value="1"/>
</dbReference>
<dbReference type="Proteomes" id="UP000609879">
    <property type="component" value="Unassembled WGS sequence"/>
</dbReference>
<dbReference type="EMBL" id="BOMI01000003">
    <property type="protein sequence ID" value="GID71639.1"/>
    <property type="molecule type" value="Genomic_DNA"/>
</dbReference>
<gene>
    <name evidence="2" type="primary">lig_1</name>
    <name evidence="2" type="ORF">Ade02nite_02800</name>
</gene>
<dbReference type="GO" id="GO:0016874">
    <property type="term" value="F:ligase activity"/>
    <property type="evidence" value="ECO:0007669"/>
    <property type="project" value="UniProtKB-KW"/>
</dbReference>
<sequence>MVMAEKAKGEERDGVALTNLDQELFEGAGATKRDLVDYLDAVSDRILPALRDRPLSVIRLLRGQDKFMQKNLPKYTPDWVPRTAVWAEASHREVTYALCNDRRTLLWFGNQRAIEYHPALMLAGDHHPTHLIMDLDPPEGHDVEAGFRKAVQAARLVRAALQEIKMDGAVKTSGSKGVHVFVPLDGKADPEQVAAATRAVAARAERLDPALATTAFIREDRHGKVFLDATRSGGATVVAAYSPRVRPGVPVSFPVAWDDLDDVGPADFTVHTAPGLLDGTADPWTAAMPAPQALDEGLIEEGRTIPVARVQAMHEGKRRAKARREAG</sequence>
<name>A0ABQ3XV67_9ACTN</name>
<comment type="caution">
    <text evidence="2">The sequence shown here is derived from an EMBL/GenBank/DDBJ whole genome shotgun (WGS) entry which is preliminary data.</text>
</comment>
<reference evidence="2 3" key="1">
    <citation type="submission" date="2021-01" db="EMBL/GenBank/DDBJ databases">
        <title>Whole genome shotgun sequence of Actinoplanes deccanensis NBRC 13994.</title>
        <authorList>
            <person name="Komaki H."/>
            <person name="Tamura T."/>
        </authorList>
    </citation>
    <scope>NUCLEOTIDE SEQUENCE [LARGE SCALE GENOMIC DNA]</scope>
    <source>
        <strain evidence="2 3">NBRC 13994</strain>
    </source>
</reference>
<dbReference type="InterPro" id="IPR052171">
    <property type="entry name" value="NHEJ_LigD"/>
</dbReference>
<proteinExistence type="predicted"/>
<keyword evidence="2" id="KW-0436">Ligase</keyword>
<dbReference type="Pfam" id="PF21686">
    <property type="entry name" value="LigD_Prim-Pol"/>
    <property type="match status" value="1"/>
</dbReference>
<accession>A0ABQ3XV67</accession>
<keyword evidence="3" id="KW-1185">Reference proteome</keyword>
<evidence type="ECO:0000259" key="1">
    <source>
        <dbReference type="Pfam" id="PF21686"/>
    </source>
</evidence>
<evidence type="ECO:0000313" key="3">
    <source>
        <dbReference type="Proteomes" id="UP000609879"/>
    </source>
</evidence>
<evidence type="ECO:0000313" key="2">
    <source>
        <dbReference type="EMBL" id="GID71639.1"/>
    </source>
</evidence>